<evidence type="ECO:0000256" key="1">
    <source>
        <dbReference type="SAM" id="MobiDB-lite"/>
    </source>
</evidence>
<proteinExistence type="predicted"/>
<protein>
    <submittedName>
        <fullName evidence="2">Uncharacterized protein</fullName>
    </submittedName>
</protein>
<evidence type="ECO:0000313" key="2">
    <source>
        <dbReference type="EMBL" id="TBU33861.1"/>
    </source>
</evidence>
<accession>A0A4Q9N4A8</accession>
<reference evidence="2" key="1">
    <citation type="submission" date="2019-01" db="EMBL/GenBank/DDBJ databases">
        <title>Draft genome sequences of three monokaryotic isolates of the white-rot basidiomycete fungus Dichomitus squalens.</title>
        <authorList>
            <consortium name="DOE Joint Genome Institute"/>
            <person name="Lopez S.C."/>
            <person name="Andreopoulos B."/>
            <person name="Pangilinan J."/>
            <person name="Lipzen A."/>
            <person name="Riley R."/>
            <person name="Ahrendt S."/>
            <person name="Ng V."/>
            <person name="Barry K."/>
            <person name="Daum C."/>
            <person name="Grigoriev I.V."/>
            <person name="Hilden K.S."/>
            <person name="Makela M.R."/>
            <person name="de Vries R.P."/>
        </authorList>
    </citation>
    <scope>NUCLEOTIDE SEQUENCE [LARGE SCALE GENOMIC DNA]</scope>
    <source>
        <strain evidence="2">OM18370.1</strain>
    </source>
</reference>
<name>A0A4Q9N4A8_9APHY</name>
<feature type="region of interest" description="Disordered" evidence="1">
    <location>
        <begin position="17"/>
        <end position="38"/>
    </location>
</feature>
<dbReference type="AlphaFoldDB" id="A0A4Q9N4A8"/>
<gene>
    <name evidence="2" type="ORF">BD311DRAFT_396823</name>
</gene>
<organism evidence="2">
    <name type="scientific">Dichomitus squalens</name>
    <dbReference type="NCBI Taxonomy" id="114155"/>
    <lineage>
        <taxon>Eukaryota</taxon>
        <taxon>Fungi</taxon>
        <taxon>Dikarya</taxon>
        <taxon>Basidiomycota</taxon>
        <taxon>Agaricomycotina</taxon>
        <taxon>Agaricomycetes</taxon>
        <taxon>Polyporales</taxon>
        <taxon>Polyporaceae</taxon>
        <taxon>Dichomitus</taxon>
    </lineage>
</organism>
<dbReference type="EMBL" id="ML143390">
    <property type="protein sequence ID" value="TBU33861.1"/>
    <property type="molecule type" value="Genomic_DNA"/>
</dbReference>
<feature type="region of interest" description="Disordered" evidence="1">
    <location>
        <begin position="129"/>
        <end position="153"/>
    </location>
</feature>
<feature type="compositionally biased region" description="Basic residues" evidence="1">
    <location>
        <begin position="144"/>
        <end position="153"/>
    </location>
</feature>
<dbReference type="Proteomes" id="UP000292957">
    <property type="component" value="Unassembled WGS sequence"/>
</dbReference>
<sequence length="153" mass="17069">MDRLQVHSARICSRCSGSRQETVGGSEEQPREDGKHSYQVVSIPSDDCIFTGANRPRTVNREKPPRHKAEFYHSSLPVRLFLCYTVVGSTRGPGRNARLARKDTHLRPGRQIHCREGQPTDVRYGVAGRASGRKGEQSSVVNVRKARRGGSRC</sequence>